<dbReference type="InterPro" id="IPR011006">
    <property type="entry name" value="CheY-like_superfamily"/>
</dbReference>
<gene>
    <name evidence="4" type="ORF">SAMN05421770_10261</name>
</gene>
<organism evidence="4 5">
    <name type="scientific">Granulicella rosea</name>
    <dbReference type="NCBI Taxonomy" id="474952"/>
    <lineage>
        <taxon>Bacteria</taxon>
        <taxon>Pseudomonadati</taxon>
        <taxon>Acidobacteriota</taxon>
        <taxon>Terriglobia</taxon>
        <taxon>Terriglobales</taxon>
        <taxon>Acidobacteriaceae</taxon>
        <taxon>Granulicella</taxon>
    </lineage>
</organism>
<dbReference type="EMBL" id="FZOU01000002">
    <property type="protein sequence ID" value="SNS72051.1"/>
    <property type="molecule type" value="Genomic_DNA"/>
</dbReference>
<evidence type="ECO:0000256" key="1">
    <source>
        <dbReference type="ARBA" id="ARBA00022553"/>
    </source>
</evidence>
<dbReference type="InterPro" id="IPR050595">
    <property type="entry name" value="Bact_response_regulator"/>
</dbReference>
<dbReference type="PANTHER" id="PTHR44591">
    <property type="entry name" value="STRESS RESPONSE REGULATOR PROTEIN 1"/>
    <property type="match status" value="1"/>
</dbReference>
<proteinExistence type="predicted"/>
<dbReference type="Proteomes" id="UP000198356">
    <property type="component" value="Unassembled WGS sequence"/>
</dbReference>
<dbReference type="Pfam" id="PF00072">
    <property type="entry name" value="Response_reg"/>
    <property type="match status" value="1"/>
</dbReference>
<dbReference type="SMART" id="SM00448">
    <property type="entry name" value="REC"/>
    <property type="match status" value="1"/>
</dbReference>
<dbReference type="InterPro" id="IPR001789">
    <property type="entry name" value="Sig_transdc_resp-reg_receiver"/>
</dbReference>
<dbReference type="PROSITE" id="PS50110">
    <property type="entry name" value="RESPONSE_REGULATORY"/>
    <property type="match status" value="1"/>
</dbReference>
<sequence length="221" mass="23820">MGSSTGRRRLLVVEDEAQIRSLMSQILTALGHEVRAAEDGLSALKEIRESTPDIILSDLNMPGMSGFELLSVVRRRLPGIYVIATSGAYAGSDIPRGIAADAYYAKASGIQALVSLLSQALEADPTRDRGDAESTPIWICRESEEKHLVINCPECLRNSLQASPDTIQTIHRTTCHSCGSVIHYAIIRPMGAEASQANLQGLSSIAPKRRAIAPPIRTLGF</sequence>
<evidence type="ECO:0000313" key="5">
    <source>
        <dbReference type="Proteomes" id="UP000198356"/>
    </source>
</evidence>
<dbReference type="GO" id="GO:0000160">
    <property type="term" value="P:phosphorelay signal transduction system"/>
    <property type="evidence" value="ECO:0007669"/>
    <property type="project" value="InterPro"/>
</dbReference>
<feature type="modified residue" description="4-aspartylphosphate" evidence="2">
    <location>
        <position position="58"/>
    </location>
</feature>
<keyword evidence="1 2" id="KW-0597">Phosphoprotein</keyword>
<accession>A0A239GSW5</accession>
<reference evidence="4 5" key="1">
    <citation type="submission" date="2017-06" db="EMBL/GenBank/DDBJ databases">
        <authorList>
            <person name="Kim H.J."/>
            <person name="Triplett B.A."/>
        </authorList>
    </citation>
    <scope>NUCLEOTIDE SEQUENCE [LARGE SCALE GENOMIC DNA]</scope>
    <source>
        <strain evidence="4 5">DSM 18704</strain>
    </source>
</reference>
<dbReference type="Gene3D" id="3.40.50.2300">
    <property type="match status" value="1"/>
</dbReference>
<dbReference type="CDD" id="cd00156">
    <property type="entry name" value="REC"/>
    <property type="match status" value="1"/>
</dbReference>
<evidence type="ECO:0000256" key="2">
    <source>
        <dbReference type="PROSITE-ProRule" id="PRU00169"/>
    </source>
</evidence>
<protein>
    <submittedName>
        <fullName evidence="4">Response regulator receiver domain-containing protein</fullName>
    </submittedName>
</protein>
<dbReference type="RefSeq" id="WP_281252316.1">
    <property type="nucleotide sequence ID" value="NZ_FZOU01000002.1"/>
</dbReference>
<dbReference type="PANTHER" id="PTHR44591:SF3">
    <property type="entry name" value="RESPONSE REGULATORY DOMAIN-CONTAINING PROTEIN"/>
    <property type="match status" value="1"/>
</dbReference>
<name>A0A239GSW5_9BACT</name>
<dbReference type="SUPFAM" id="SSF52172">
    <property type="entry name" value="CheY-like"/>
    <property type="match status" value="1"/>
</dbReference>
<feature type="domain" description="Response regulatory" evidence="3">
    <location>
        <begin position="9"/>
        <end position="121"/>
    </location>
</feature>
<dbReference type="AlphaFoldDB" id="A0A239GSW5"/>
<evidence type="ECO:0000313" key="4">
    <source>
        <dbReference type="EMBL" id="SNS72051.1"/>
    </source>
</evidence>
<keyword evidence="5" id="KW-1185">Reference proteome</keyword>
<evidence type="ECO:0000259" key="3">
    <source>
        <dbReference type="PROSITE" id="PS50110"/>
    </source>
</evidence>